<protein>
    <submittedName>
        <fullName evidence="2">Uncharacterized protein</fullName>
    </submittedName>
</protein>
<evidence type="ECO:0000313" key="2">
    <source>
        <dbReference type="EMBL" id="AOZ95770.1"/>
    </source>
</evidence>
<proteinExistence type="predicted"/>
<dbReference type="EMBL" id="CP017831">
    <property type="protein sequence ID" value="AOZ95770.1"/>
    <property type="molecule type" value="Genomic_DNA"/>
</dbReference>
<name>A0A1D9NZM9_9FIRM</name>
<sequence length="50" mass="5080">MDEHTYKVLGSTGAVNIAFGVISIVAGIAAGVLLIISGAKLLGSRKKIII</sequence>
<dbReference type="Proteomes" id="UP000179284">
    <property type="component" value="Chromosome I"/>
</dbReference>
<reference evidence="3" key="1">
    <citation type="submission" date="2016-10" db="EMBL/GenBank/DDBJ databases">
        <title>The complete genome sequence of the rumen bacterium Butyrivibrio hungatei MB2003.</title>
        <authorList>
            <person name="Palevich N."/>
            <person name="Kelly W.J."/>
            <person name="Leahy S.C."/>
            <person name="Altermann E."/>
            <person name="Rakonjac J."/>
            <person name="Attwood G.T."/>
        </authorList>
    </citation>
    <scope>NUCLEOTIDE SEQUENCE [LARGE SCALE GENOMIC DNA]</scope>
    <source>
        <strain evidence="3">MB2003</strain>
    </source>
</reference>
<organism evidence="2 3">
    <name type="scientific">Butyrivibrio hungatei</name>
    <dbReference type="NCBI Taxonomy" id="185008"/>
    <lineage>
        <taxon>Bacteria</taxon>
        <taxon>Bacillati</taxon>
        <taxon>Bacillota</taxon>
        <taxon>Clostridia</taxon>
        <taxon>Lachnospirales</taxon>
        <taxon>Lachnospiraceae</taxon>
        <taxon>Butyrivibrio</taxon>
    </lineage>
</organism>
<evidence type="ECO:0000256" key="1">
    <source>
        <dbReference type="SAM" id="Phobius"/>
    </source>
</evidence>
<gene>
    <name evidence="2" type="ORF">bhn_I0736</name>
</gene>
<keyword evidence="1" id="KW-1133">Transmembrane helix</keyword>
<dbReference type="AlphaFoldDB" id="A0A1D9NZM9"/>
<dbReference type="KEGG" id="bhu:bhn_I0736"/>
<keyword evidence="1" id="KW-0472">Membrane</keyword>
<keyword evidence="3" id="KW-1185">Reference proteome</keyword>
<dbReference type="RefSeq" id="WP_176764343.1">
    <property type="nucleotide sequence ID" value="NZ_CP017831.1"/>
</dbReference>
<feature type="transmembrane region" description="Helical" evidence="1">
    <location>
        <begin position="17"/>
        <end position="42"/>
    </location>
</feature>
<keyword evidence="1" id="KW-0812">Transmembrane</keyword>
<accession>A0A1D9NZM9</accession>
<evidence type="ECO:0000313" key="3">
    <source>
        <dbReference type="Proteomes" id="UP000179284"/>
    </source>
</evidence>